<evidence type="ECO:0000256" key="5">
    <source>
        <dbReference type="ARBA" id="ARBA00022801"/>
    </source>
</evidence>
<dbReference type="NCBIfam" id="TIGR01656">
    <property type="entry name" value="Histidinol-ppas"/>
    <property type="match status" value="1"/>
</dbReference>
<reference evidence="8 9" key="1">
    <citation type="submission" date="2022-01" db="EMBL/GenBank/DDBJ databases">
        <title>Flavihumibacter sp. nov., isolated from sediment of a river.</title>
        <authorList>
            <person name="Liu H."/>
        </authorList>
    </citation>
    <scope>NUCLEOTIDE SEQUENCE [LARGE SCALE GENOMIC DNA]</scope>
    <source>
        <strain evidence="8 9">RY-1</strain>
    </source>
</reference>
<dbReference type="InterPro" id="IPR006549">
    <property type="entry name" value="HAD-SF_hydro_IIIA"/>
</dbReference>
<dbReference type="InterPro" id="IPR036412">
    <property type="entry name" value="HAD-like_sf"/>
</dbReference>
<dbReference type="GO" id="GO:0016787">
    <property type="term" value="F:hydrolase activity"/>
    <property type="evidence" value="ECO:0007669"/>
    <property type="project" value="UniProtKB-KW"/>
</dbReference>
<keyword evidence="4" id="KW-0479">Metal-binding</keyword>
<evidence type="ECO:0000256" key="1">
    <source>
        <dbReference type="ARBA" id="ARBA00004496"/>
    </source>
</evidence>
<dbReference type="NCBIfam" id="TIGR01662">
    <property type="entry name" value="HAD-SF-IIIA"/>
    <property type="match status" value="1"/>
</dbReference>
<dbReference type="InterPro" id="IPR004446">
    <property type="entry name" value="Heptose_bisP_phosphatase"/>
</dbReference>
<dbReference type="SUPFAM" id="SSF56784">
    <property type="entry name" value="HAD-like"/>
    <property type="match status" value="1"/>
</dbReference>
<evidence type="ECO:0000256" key="3">
    <source>
        <dbReference type="ARBA" id="ARBA00022490"/>
    </source>
</evidence>
<evidence type="ECO:0000313" key="9">
    <source>
        <dbReference type="Proteomes" id="UP001200145"/>
    </source>
</evidence>
<comment type="caution">
    <text evidence="8">The sequence shown here is derived from an EMBL/GenBank/DDBJ whole genome shotgun (WGS) entry which is preliminary data.</text>
</comment>
<evidence type="ECO:0000313" key="8">
    <source>
        <dbReference type="EMBL" id="MCF1713078.1"/>
    </source>
</evidence>
<keyword evidence="6" id="KW-0119">Carbohydrate metabolism</keyword>
<dbReference type="PANTHER" id="PTHR42891:SF1">
    <property type="entry name" value="D-GLYCERO-BETA-D-MANNO-HEPTOSE-1,7-BISPHOSPHATE 7-PHOSPHATASE"/>
    <property type="match status" value="1"/>
</dbReference>
<proteinExistence type="inferred from homology"/>
<dbReference type="RefSeq" id="WP_234863496.1">
    <property type="nucleotide sequence ID" value="NZ_JAKEVY010000001.1"/>
</dbReference>
<dbReference type="Pfam" id="PF13242">
    <property type="entry name" value="Hydrolase_like"/>
    <property type="match status" value="1"/>
</dbReference>
<evidence type="ECO:0000256" key="4">
    <source>
        <dbReference type="ARBA" id="ARBA00022723"/>
    </source>
</evidence>
<dbReference type="Proteomes" id="UP001200145">
    <property type="component" value="Unassembled WGS sequence"/>
</dbReference>
<gene>
    <name evidence="8" type="ORF">L0U88_00370</name>
</gene>
<evidence type="ECO:0000256" key="6">
    <source>
        <dbReference type="ARBA" id="ARBA00023277"/>
    </source>
</evidence>
<protein>
    <recommendedName>
        <fullName evidence="7">D,D-heptose 1,7-bisphosphate phosphatase</fullName>
    </recommendedName>
</protein>
<keyword evidence="3" id="KW-0963">Cytoplasm</keyword>
<sequence>MDWLKPDKTWTLFLDRDGVINYEKVNDYIYNPGEFKFYEGVLEAMHIFRQLFGRIILVTNQRGIEKGLMTVQNLEDIHHYMQSELSKVDGVIDAIFYCSSLDDQHPNRKPQPGMAYQAREKYPEIDFTRSVMVGNNLSDMYFGRNTGMKTVYVQTTHPDLPLPHPAVDLACKDLLNFAKLLEPALKW</sequence>
<dbReference type="InterPro" id="IPR006543">
    <property type="entry name" value="Histidinol-phos"/>
</dbReference>
<dbReference type="Gene3D" id="3.40.50.1000">
    <property type="entry name" value="HAD superfamily/HAD-like"/>
    <property type="match status" value="1"/>
</dbReference>
<dbReference type="InterPro" id="IPR023214">
    <property type="entry name" value="HAD_sf"/>
</dbReference>
<organism evidence="8 9">
    <name type="scientific">Flavihumibacter fluminis</name>
    <dbReference type="NCBI Taxonomy" id="2909236"/>
    <lineage>
        <taxon>Bacteria</taxon>
        <taxon>Pseudomonadati</taxon>
        <taxon>Bacteroidota</taxon>
        <taxon>Chitinophagia</taxon>
        <taxon>Chitinophagales</taxon>
        <taxon>Chitinophagaceae</taxon>
        <taxon>Flavihumibacter</taxon>
    </lineage>
</organism>
<dbReference type="PANTHER" id="PTHR42891">
    <property type="entry name" value="D-GLYCERO-BETA-D-MANNO-HEPTOSE-1,7-BISPHOSPHATE 7-PHOSPHATASE"/>
    <property type="match status" value="1"/>
</dbReference>
<keyword evidence="9" id="KW-1185">Reference proteome</keyword>
<comment type="subcellular location">
    <subcellularLocation>
        <location evidence="1">Cytoplasm</location>
    </subcellularLocation>
</comment>
<evidence type="ECO:0000256" key="2">
    <source>
        <dbReference type="ARBA" id="ARBA00005628"/>
    </source>
</evidence>
<comment type="similarity">
    <text evidence="2">Belongs to the GmhB family.</text>
</comment>
<keyword evidence="5 8" id="KW-0378">Hydrolase</keyword>
<evidence type="ECO:0000256" key="7">
    <source>
        <dbReference type="ARBA" id="ARBA00031828"/>
    </source>
</evidence>
<name>A0ABS9BDE4_9BACT</name>
<dbReference type="EMBL" id="JAKEVY010000001">
    <property type="protein sequence ID" value="MCF1713078.1"/>
    <property type="molecule type" value="Genomic_DNA"/>
</dbReference>
<accession>A0ABS9BDE4</accession>